<keyword evidence="1" id="KW-0614">Plasmid</keyword>
<name>A0A385EMX6_ECOLX</name>
<reference evidence="1" key="1">
    <citation type="submission" date="2018-01" db="EMBL/GenBank/DDBJ databases">
        <title>Escherichia coli ST648-D co-producing KPC-2, CTX-M- 15 and QnrS1 isgoing to companion animals.</title>
        <authorList>
            <person name="Sellera F."/>
            <person name="Fernandes M."/>
            <person name="Ruiz R."/>
            <person name="Falleiros A."/>
            <person name="Rodrigues F."/>
            <person name="Cerdeira L."/>
            <person name="Lincopan N."/>
        </authorList>
    </citation>
    <scope>NUCLEOTIDE SEQUENCE</scope>
    <source>
        <strain evidence="1">ECSIC9</strain>
        <plasmid evidence="1">pECSIC9</plasmid>
    </source>
</reference>
<gene>
    <name evidence="1" type="ORF">pECSIC9_00024</name>
</gene>
<organism evidence="1">
    <name type="scientific">Escherichia coli</name>
    <dbReference type="NCBI Taxonomy" id="562"/>
    <lineage>
        <taxon>Bacteria</taxon>
        <taxon>Pseudomonadati</taxon>
        <taxon>Pseudomonadota</taxon>
        <taxon>Gammaproteobacteria</taxon>
        <taxon>Enterobacterales</taxon>
        <taxon>Enterobacteriaceae</taxon>
        <taxon>Escherichia</taxon>
    </lineage>
</organism>
<evidence type="ECO:0000313" key="1">
    <source>
        <dbReference type="EMBL" id="AXQ86712.1"/>
    </source>
</evidence>
<dbReference type="AlphaFoldDB" id="A0A385EMX6"/>
<geneLocation type="plasmid" evidence="1">
    <name>pECSIC9</name>
</geneLocation>
<sequence>MASSCFVSVTVTLVPSSLSRARRRAWRIRASSRCRSFIIFLPVMVTRDCHDELKRALPLRGRSAVLRFEPVPVSPRLRGRRPLMPPAFGLRAPLDKKTGTRPVCFISVKVSLSRRLLRRPRWCSQL</sequence>
<accession>A0A385EMX6</accession>
<protein>
    <submittedName>
        <fullName evidence="1">Uncharacterized protein</fullName>
    </submittedName>
</protein>
<proteinExistence type="predicted"/>
<dbReference type="EMBL" id="MG886286">
    <property type="protein sequence ID" value="AXQ86712.1"/>
    <property type="molecule type" value="Genomic_DNA"/>
</dbReference>